<dbReference type="GO" id="GO:0005737">
    <property type="term" value="C:cytoplasm"/>
    <property type="evidence" value="ECO:0007669"/>
    <property type="project" value="TreeGrafter"/>
</dbReference>
<evidence type="ECO:0000256" key="1">
    <source>
        <dbReference type="ARBA" id="ARBA00009986"/>
    </source>
</evidence>
<dbReference type="InterPro" id="IPR016162">
    <property type="entry name" value="Ald_DH_N"/>
</dbReference>
<feature type="active site" evidence="5">
    <location>
        <position position="265"/>
    </location>
</feature>
<reference evidence="7 8" key="1">
    <citation type="journal article" date="2014" name="Int. J. Syst. Evol. Microbiol.">
        <title>Solimonas terrae sp. nov., isolated from soil.</title>
        <authorList>
            <person name="Kim S.J."/>
            <person name="Moon J.Y."/>
            <person name="Weon H.Y."/>
            <person name="Ahn J.H."/>
            <person name="Chen W.M."/>
            <person name="Kwon S.W."/>
        </authorList>
    </citation>
    <scope>NUCLEOTIDE SEQUENCE [LARGE SCALE GENOMIC DNA]</scope>
    <source>
        <strain evidence="7 8">KIS83-12</strain>
    </source>
</reference>
<protein>
    <recommendedName>
        <fullName evidence="4">Aldehyde dehydrogenase</fullName>
    </recommendedName>
</protein>
<proteinExistence type="inferred from homology"/>
<dbReference type="GO" id="GO:0004029">
    <property type="term" value="F:aldehyde dehydrogenase (NAD+) activity"/>
    <property type="evidence" value="ECO:0007669"/>
    <property type="project" value="TreeGrafter"/>
</dbReference>
<keyword evidence="2 4" id="KW-0560">Oxidoreductase</keyword>
<evidence type="ECO:0000256" key="5">
    <source>
        <dbReference type="PIRSR" id="PIRSR036492-1"/>
    </source>
</evidence>
<name>A0A6M2BPM2_9GAMM</name>
<comment type="similarity">
    <text evidence="1 4">Belongs to the aldehyde dehydrogenase family.</text>
</comment>
<dbReference type="SUPFAM" id="SSF53720">
    <property type="entry name" value="ALDH-like"/>
    <property type="match status" value="1"/>
</dbReference>
<feature type="active site" evidence="5">
    <location>
        <position position="231"/>
    </location>
</feature>
<evidence type="ECO:0000313" key="7">
    <source>
        <dbReference type="EMBL" id="NGY04314.1"/>
    </source>
</evidence>
<accession>A0A6M2BPM2</accession>
<dbReference type="PANTHER" id="PTHR43570:SF20">
    <property type="entry name" value="ALDEHYDE DEHYDROGENASE ALDX-RELATED"/>
    <property type="match status" value="1"/>
</dbReference>
<dbReference type="EMBL" id="JAAMOW010000003">
    <property type="protein sequence ID" value="NGY04314.1"/>
    <property type="molecule type" value="Genomic_DNA"/>
</dbReference>
<gene>
    <name evidence="7" type="ORF">G7Y85_06030</name>
</gene>
<dbReference type="InterPro" id="IPR012394">
    <property type="entry name" value="Aldehyde_DH_NAD(P)"/>
</dbReference>
<dbReference type="Proteomes" id="UP000472676">
    <property type="component" value="Unassembled WGS sequence"/>
</dbReference>
<feature type="domain" description="Aldehyde dehydrogenase" evidence="6">
    <location>
        <begin position="16"/>
        <end position="461"/>
    </location>
</feature>
<dbReference type="Gene3D" id="3.40.309.10">
    <property type="entry name" value="Aldehyde Dehydrogenase, Chain A, domain 2"/>
    <property type="match status" value="1"/>
</dbReference>
<sequence length="506" mass="54876">MTLIPESPRSGAAARSTDADDLQKLLRLQRAAVIAEGYVAQNVREDRLDRATAMMLAHRKRLLDAIMQDFGARGRDWSLLTEVFLPVQLLMAARKQLGSWMQAERRQAPMPFRLFGARAEIQYQPLGVIGIMGAWNAPINLVLAPMVTALAAGNRAMLCPSDMMPASAAALAAAVDDYFDASELAVVAGGLETSKAFSALRFDHLMFTGSPAVGAQVMAAAAPNLTPVTLELGGKCPVILGDDADLDDSAARLIAAKTLNGGQACLAPDLLFVPRRRLDDFITRLDAKMAALYPGSVQNPDYCGVVNERHYRRLGSLLAEAGQLGARVVPLGLAGADLPTQDDAQRRLALHAIIDPPDGARALGEELFGPVMVIIPYDDVQRLCTRLREMEKPLGLYVFSGRSRFVQKVLDGSYSGGVTVNDAMFHYSVPDLPFGGVGRSGMGSYSFGIEGFRRFSHARSVYHQAGPAALMRVLQPPYGRLFDLAVRKNLDRLARRYEKIPGRTRA</sequence>
<evidence type="ECO:0000256" key="3">
    <source>
        <dbReference type="ARBA" id="ARBA00023027"/>
    </source>
</evidence>
<dbReference type="PANTHER" id="PTHR43570">
    <property type="entry name" value="ALDEHYDE DEHYDROGENASE"/>
    <property type="match status" value="1"/>
</dbReference>
<keyword evidence="8" id="KW-1185">Reference proteome</keyword>
<evidence type="ECO:0000313" key="8">
    <source>
        <dbReference type="Proteomes" id="UP000472676"/>
    </source>
</evidence>
<dbReference type="Pfam" id="PF00171">
    <property type="entry name" value="Aldedh"/>
    <property type="match status" value="1"/>
</dbReference>
<evidence type="ECO:0000259" key="6">
    <source>
        <dbReference type="Pfam" id="PF00171"/>
    </source>
</evidence>
<dbReference type="PIRSF" id="PIRSF036492">
    <property type="entry name" value="ALDH"/>
    <property type="match status" value="1"/>
</dbReference>
<dbReference type="GO" id="GO:0006081">
    <property type="term" value="P:aldehyde metabolic process"/>
    <property type="evidence" value="ECO:0007669"/>
    <property type="project" value="InterPro"/>
</dbReference>
<keyword evidence="3" id="KW-0520">NAD</keyword>
<dbReference type="InterPro" id="IPR015590">
    <property type="entry name" value="Aldehyde_DH_dom"/>
</dbReference>
<dbReference type="AlphaFoldDB" id="A0A6M2BPM2"/>
<dbReference type="Gene3D" id="3.40.605.10">
    <property type="entry name" value="Aldehyde Dehydrogenase, Chain A, domain 1"/>
    <property type="match status" value="1"/>
</dbReference>
<dbReference type="InterPro" id="IPR016163">
    <property type="entry name" value="Ald_DH_C"/>
</dbReference>
<organism evidence="7 8">
    <name type="scientific">Solimonas terrae</name>
    <dbReference type="NCBI Taxonomy" id="1396819"/>
    <lineage>
        <taxon>Bacteria</taxon>
        <taxon>Pseudomonadati</taxon>
        <taxon>Pseudomonadota</taxon>
        <taxon>Gammaproteobacteria</taxon>
        <taxon>Nevskiales</taxon>
        <taxon>Nevskiaceae</taxon>
        <taxon>Solimonas</taxon>
    </lineage>
</organism>
<evidence type="ECO:0000256" key="2">
    <source>
        <dbReference type="ARBA" id="ARBA00023002"/>
    </source>
</evidence>
<dbReference type="RefSeq" id="WP_166253414.1">
    <property type="nucleotide sequence ID" value="NZ_JAAMOW010000003.1"/>
</dbReference>
<evidence type="ECO:0000256" key="4">
    <source>
        <dbReference type="PIRNR" id="PIRNR036492"/>
    </source>
</evidence>
<comment type="caution">
    <text evidence="7">The sequence shown here is derived from an EMBL/GenBank/DDBJ whole genome shotgun (WGS) entry which is preliminary data.</text>
</comment>
<dbReference type="InterPro" id="IPR016161">
    <property type="entry name" value="Ald_DH/histidinol_DH"/>
</dbReference>